<keyword evidence="3" id="KW-1185">Reference proteome</keyword>
<evidence type="ECO:0000256" key="1">
    <source>
        <dbReference type="SAM" id="MobiDB-lite"/>
    </source>
</evidence>
<proteinExistence type="predicted"/>
<name>A0A4Y2I0U2_ARAVE</name>
<feature type="region of interest" description="Disordered" evidence="1">
    <location>
        <begin position="1"/>
        <end position="52"/>
    </location>
</feature>
<organism evidence="2 3">
    <name type="scientific">Araneus ventricosus</name>
    <name type="common">Orbweaver spider</name>
    <name type="synonym">Epeira ventricosa</name>
    <dbReference type="NCBI Taxonomy" id="182803"/>
    <lineage>
        <taxon>Eukaryota</taxon>
        <taxon>Metazoa</taxon>
        <taxon>Ecdysozoa</taxon>
        <taxon>Arthropoda</taxon>
        <taxon>Chelicerata</taxon>
        <taxon>Arachnida</taxon>
        <taxon>Araneae</taxon>
        <taxon>Araneomorphae</taxon>
        <taxon>Entelegynae</taxon>
        <taxon>Araneoidea</taxon>
        <taxon>Araneidae</taxon>
        <taxon>Araneus</taxon>
    </lineage>
</organism>
<feature type="compositionally biased region" description="Acidic residues" evidence="1">
    <location>
        <begin position="42"/>
        <end position="52"/>
    </location>
</feature>
<dbReference type="EMBL" id="BGPR01104867">
    <property type="protein sequence ID" value="GBM71180.1"/>
    <property type="molecule type" value="Genomic_DNA"/>
</dbReference>
<feature type="non-terminal residue" evidence="2">
    <location>
        <position position="1"/>
    </location>
</feature>
<reference evidence="2 3" key="1">
    <citation type="journal article" date="2019" name="Sci. Rep.">
        <title>Orb-weaving spider Araneus ventricosus genome elucidates the spidroin gene catalogue.</title>
        <authorList>
            <person name="Kono N."/>
            <person name="Nakamura H."/>
            <person name="Ohtoshi R."/>
            <person name="Moran D.A.P."/>
            <person name="Shinohara A."/>
            <person name="Yoshida Y."/>
            <person name="Fujiwara M."/>
            <person name="Mori M."/>
            <person name="Tomita M."/>
            <person name="Arakawa K."/>
        </authorList>
    </citation>
    <scope>NUCLEOTIDE SEQUENCE [LARGE SCALE GENOMIC DNA]</scope>
</reference>
<protein>
    <submittedName>
        <fullName evidence="2">Uncharacterized protein</fullName>
    </submittedName>
</protein>
<comment type="caution">
    <text evidence="2">The sequence shown here is derived from an EMBL/GenBank/DDBJ whole genome shotgun (WGS) entry which is preliminary data.</text>
</comment>
<evidence type="ECO:0000313" key="2">
    <source>
        <dbReference type="EMBL" id="GBM71180.1"/>
    </source>
</evidence>
<dbReference type="AlphaFoldDB" id="A0A4Y2I0U2"/>
<evidence type="ECO:0000313" key="3">
    <source>
        <dbReference type="Proteomes" id="UP000499080"/>
    </source>
</evidence>
<sequence>EKESENSISGEIGRYPDVQPYIQRTTSGVVNEDYVSKLEPENGTEESDTYMA</sequence>
<dbReference type="Proteomes" id="UP000499080">
    <property type="component" value="Unassembled WGS sequence"/>
</dbReference>
<accession>A0A4Y2I0U2</accession>
<gene>
    <name evidence="2" type="ORF">AVEN_235201_1</name>
</gene>